<dbReference type="InterPro" id="IPR025874">
    <property type="entry name" value="DZR"/>
</dbReference>
<sequence length="240" mass="27167">MYTLLAQVPTTPTSDIASYIQGLFQQIIGIDVMLAFRILGLWVFIIWIVFALWVAVDASARYKQWQLSVLWFLFVLPFNFLGFIGYLFMRPTVTLDEHQWTKLESKYLMHELSSVNDCPMCGTLIPVSQNFCAVCGTQMNVNCPKCESLQSIYNVHCSNCGEKLGDVDRQETKLKVTGMKVNLLQKIGEAVLSVKNAVATKVSAFRAKRVEKKVVKLSKRQAKKLAKEMAKRDSAKEAKK</sequence>
<evidence type="ECO:0000256" key="1">
    <source>
        <dbReference type="SAM" id="Phobius"/>
    </source>
</evidence>
<keyword evidence="1" id="KW-0812">Transmembrane</keyword>
<dbReference type="Pfam" id="PF12773">
    <property type="entry name" value="DZR"/>
    <property type="match status" value="1"/>
</dbReference>
<evidence type="ECO:0000313" key="3">
    <source>
        <dbReference type="EMBL" id="PJA13593.1"/>
    </source>
</evidence>
<dbReference type="Proteomes" id="UP000228952">
    <property type="component" value="Unassembled WGS sequence"/>
</dbReference>
<evidence type="ECO:0000259" key="2">
    <source>
        <dbReference type="Pfam" id="PF12773"/>
    </source>
</evidence>
<keyword evidence="1" id="KW-1133">Transmembrane helix</keyword>
<keyword evidence="1" id="KW-0472">Membrane</keyword>
<feature type="transmembrane region" description="Helical" evidence="1">
    <location>
        <begin position="68"/>
        <end position="89"/>
    </location>
</feature>
<feature type="transmembrane region" description="Helical" evidence="1">
    <location>
        <begin position="34"/>
        <end position="56"/>
    </location>
</feature>
<accession>A0A2M7W1K0</accession>
<evidence type="ECO:0000313" key="4">
    <source>
        <dbReference type="Proteomes" id="UP000228952"/>
    </source>
</evidence>
<proteinExistence type="predicted"/>
<name>A0A2M7W1K0_9BACT</name>
<comment type="caution">
    <text evidence="3">The sequence shown here is derived from an EMBL/GenBank/DDBJ whole genome shotgun (WGS) entry which is preliminary data.</text>
</comment>
<reference evidence="4" key="1">
    <citation type="submission" date="2017-09" db="EMBL/GenBank/DDBJ databases">
        <title>Depth-based differentiation of microbial function through sediment-hosted aquifers and enrichment of novel symbionts in the deep terrestrial subsurface.</title>
        <authorList>
            <person name="Probst A.J."/>
            <person name="Ladd B."/>
            <person name="Jarett J.K."/>
            <person name="Geller-Mcgrath D.E."/>
            <person name="Sieber C.M.K."/>
            <person name="Emerson J.B."/>
            <person name="Anantharaman K."/>
            <person name="Thomas B.C."/>
            <person name="Malmstrom R."/>
            <person name="Stieglmeier M."/>
            <person name="Klingl A."/>
            <person name="Woyke T."/>
            <person name="Ryan C.M."/>
            <person name="Banfield J.F."/>
        </authorList>
    </citation>
    <scope>NUCLEOTIDE SEQUENCE [LARGE SCALE GENOMIC DNA]</scope>
</reference>
<protein>
    <recommendedName>
        <fullName evidence="2">DZANK-type domain-containing protein</fullName>
    </recommendedName>
</protein>
<gene>
    <name evidence="3" type="ORF">COX64_03235</name>
</gene>
<organism evidence="3 4">
    <name type="scientific">Candidatus Dojkabacteria bacterium CG_4_10_14_0_2_um_filter_Dojkabacteria_WS6_41_15</name>
    <dbReference type="NCBI Taxonomy" id="2014249"/>
    <lineage>
        <taxon>Bacteria</taxon>
        <taxon>Candidatus Dojkabacteria</taxon>
    </lineage>
</organism>
<dbReference type="AlphaFoldDB" id="A0A2M7W1K0"/>
<dbReference type="EMBL" id="PFQB01000080">
    <property type="protein sequence ID" value="PJA13593.1"/>
    <property type="molecule type" value="Genomic_DNA"/>
</dbReference>
<feature type="domain" description="DZANK-type" evidence="2">
    <location>
        <begin position="118"/>
        <end position="161"/>
    </location>
</feature>